<dbReference type="InterPro" id="IPR042184">
    <property type="entry name" value="YqeY/Aim41_N"/>
</dbReference>
<dbReference type="Gene3D" id="1.10.1510.10">
    <property type="entry name" value="Uncharacterised protein YqeY/AIM41 PF09424, N-terminal domain"/>
    <property type="match status" value="1"/>
</dbReference>
<dbReference type="eggNOG" id="COG1610">
    <property type="taxonomic scope" value="Bacteria"/>
</dbReference>
<proteinExistence type="predicted"/>
<evidence type="ECO:0000313" key="2">
    <source>
        <dbReference type="Proteomes" id="UP000008229"/>
    </source>
</evidence>
<protein>
    <submittedName>
        <fullName evidence="1">Uncharacterized protein</fullName>
    </submittedName>
</protein>
<dbReference type="AlphaFoldDB" id="D3FB23"/>
<sequence length="122" mass="12957">MNEPDGVRARLRAALPAALKARDAGAVAAIRSTLAAIDNAEAVDARAPVVEHARIAGTAGELGAGEAARATLTERQQREVVEREVAERRAAADEYDRHGHDEQAARLRTEADLVASFLVRPA</sequence>
<dbReference type="PANTHER" id="PTHR28055:SF1">
    <property type="entry name" value="ALTERED INHERITANCE OF MITOCHONDRIA PROTEIN 41, MITOCHONDRIAL"/>
    <property type="match status" value="1"/>
</dbReference>
<dbReference type="STRING" id="469383.Cwoe_4802"/>
<accession>D3FB23</accession>
<dbReference type="InterPro" id="IPR019004">
    <property type="entry name" value="YqeY/Aim41"/>
</dbReference>
<dbReference type="RefSeq" id="WP_012936266.1">
    <property type="nucleotide sequence ID" value="NC_013739.1"/>
</dbReference>
<gene>
    <name evidence="1" type="ordered locus">Cwoe_4802</name>
</gene>
<keyword evidence="2" id="KW-1185">Reference proteome</keyword>
<reference evidence="2" key="2">
    <citation type="submission" date="2010-01" db="EMBL/GenBank/DDBJ databases">
        <title>The complete genome of Conexibacter woesei DSM 14684.</title>
        <authorList>
            <consortium name="US DOE Joint Genome Institute (JGI-PGF)"/>
            <person name="Lucas S."/>
            <person name="Copeland A."/>
            <person name="Lapidus A."/>
            <person name="Glavina del Rio T."/>
            <person name="Dalin E."/>
            <person name="Tice H."/>
            <person name="Bruce D."/>
            <person name="Goodwin L."/>
            <person name="Pitluck S."/>
            <person name="Kyrpides N."/>
            <person name="Mavromatis K."/>
            <person name="Ivanova N."/>
            <person name="Mikhailova N."/>
            <person name="Chertkov O."/>
            <person name="Brettin T."/>
            <person name="Detter J.C."/>
            <person name="Han C."/>
            <person name="Larimer F."/>
            <person name="Land M."/>
            <person name="Hauser L."/>
            <person name="Markowitz V."/>
            <person name="Cheng J.-F."/>
            <person name="Hugenholtz P."/>
            <person name="Woyke T."/>
            <person name="Wu D."/>
            <person name="Pukall R."/>
            <person name="Steenblock K."/>
            <person name="Schneider S."/>
            <person name="Klenk H.-P."/>
            <person name="Eisen J.A."/>
        </authorList>
    </citation>
    <scope>NUCLEOTIDE SEQUENCE [LARGE SCALE GENOMIC DNA]</scope>
    <source>
        <strain evidence="2">DSM 14684 / CIP 108061 / JCM 11494 / NBRC 100937 / ID131577</strain>
    </source>
</reference>
<dbReference type="Proteomes" id="UP000008229">
    <property type="component" value="Chromosome"/>
</dbReference>
<dbReference type="PANTHER" id="PTHR28055">
    <property type="entry name" value="ALTERED INHERITANCE OF MITOCHONDRIA PROTEIN 41, MITOCHONDRIAL"/>
    <property type="match status" value="1"/>
</dbReference>
<dbReference type="KEGG" id="cwo:Cwoe_4802"/>
<dbReference type="EMBL" id="CP001854">
    <property type="protein sequence ID" value="ADB53215.1"/>
    <property type="molecule type" value="Genomic_DNA"/>
</dbReference>
<name>D3FB23_CONWI</name>
<reference evidence="1 2" key="1">
    <citation type="journal article" date="2010" name="Stand. Genomic Sci.">
        <title>Complete genome sequence of Conexibacter woesei type strain (ID131577).</title>
        <authorList>
            <person name="Pukall R."/>
            <person name="Lapidus A."/>
            <person name="Glavina Del Rio T."/>
            <person name="Copeland A."/>
            <person name="Tice H."/>
            <person name="Cheng J.-F."/>
            <person name="Lucas S."/>
            <person name="Chen F."/>
            <person name="Nolan M."/>
            <person name="Bruce D."/>
            <person name="Goodwin L."/>
            <person name="Pitluck S."/>
            <person name="Mavromatis K."/>
            <person name="Ivanova N."/>
            <person name="Ovchinnikova G."/>
            <person name="Pati A."/>
            <person name="Chen A."/>
            <person name="Palaniappan K."/>
            <person name="Land M."/>
            <person name="Hauser L."/>
            <person name="Chang Y.-J."/>
            <person name="Jeffries C.D."/>
            <person name="Chain P."/>
            <person name="Meincke L."/>
            <person name="Sims D."/>
            <person name="Brettin T."/>
            <person name="Detter J.C."/>
            <person name="Rohde M."/>
            <person name="Goeker M."/>
            <person name="Bristow J."/>
            <person name="Eisen J.A."/>
            <person name="Markowitz V."/>
            <person name="Kyrpides N.C."/>
            <person name="Klenk H.-P."/>
            <person name="Hugenholtz P."/>
        </authorList>
    </citation>
    <scope>NUCLEOTIDE SEQUENCE [LARGE SCALE GENOMIC DNA]</scope>
    <source>
        <strain evidence="2">DSM 14684 / CIP 108061 / JCM 11494 / NBRC 100937 / ID131577</strain>
    </source>
</reference>
<evidence type="ECO:0000313" key="1">
    <source>
        <dbReference type="EMBL" id="ADB53215.1"/>
    </source>
</evidence>
<organism evidence="1 2">
    <name type="scientific">Conexibacter woesei (strain DSM 14684 / CCUG 47730 / CIP 108061 / JCM 11494 / NBRC 100937 / ID131577)</name>
    <dbReference type="NCBI Taxonomy" id="469383"/>
    <lineage>
        <taxon>Bacteria</taxon>
        <taxon>Bacillati</taxon>
        <taxon>Actinomycetota</taxon>
        <taxon>Thermoleophilia</taxon>
        <taxon>Solirubrobacterales</taxon>
        <taxon>Conexibacteraceae</taxon>
        <taxon>Conexibacter</taxon>
    </lineage>
</organism>
<dbReference type="HOGENOM" id="CLU_134465_1_0_11"/>